<dbReference type="PANTHER" id="PTHR33175:SF3">
    <property type="entry name" value="DNA-BINDING PROTEIN HU-BETA"/>
    <property type="match status" value="1"/>
</dbReference>
<keyword evidence="2 5" id="KW-0238">DNA-binding</keyword>
<evidence type="ECO:0000256" key="1">
    <source>
        <dbReference type="ARBA" id="ARBA00023067"/>
    </source>
</evidence>
<dbReference type="Gene3D" id="4.10.520.10">
    <property type="entry name" value="IHF-like DNA-binding proteins"/>
    <property type="match status" value="1"/>
</dbReference>
<proteinExistence type="inferred from homology"/>
<feature type="compositionally biased region" description="Low complexity" evidence="4">
    <location>
        <begin position="139"/>
        <end position="152"/>
    </location>
</feature>
<comment type="caution">
    <text evidence="5">The sequence shown here is derived from an EMBL/GenBank/DDBJ whole genome shotgun (WGS) entry which is preliminary data.</text>
</comment>
<sequence length="166" mass="16723">MNKTQLVDALAARLGDRRNAATAVDGLLETIVETVGSGDSVSLPGFGVFTARARAARLARNPRTGETVAVPATTVPAFRPGLAFRSAVSGVAVPPPARSVAASARAATATAVAEPEALAEPAGKPAGKQAKVKVKAGKPAKAAGRSKPASKPAKGKDDKPRKGKKK</sequence>
<dbReference type="Pfam" id="PF00216">
    <property type="entry name" value="Bac_DNA_binding"/>
    <property type="match status" value="1"/>
</dbReference>
<dbReference type="RefSeq" id="WP_169394947.1">
    <property type="nucleotide sequence ID" value="NZ_BAAAJH010000003.1"/>
</dbReference>
<keyword evidence="1" id="KW-0226">DNA condensation</keyword>
<dbReference type="Proteomes" id="UP001296706">
    <property type="component" value="Unassembled WGS sequence"/>
</dbReference>
<evidence type="ECO:0000313" key="6">
    <source>
        <dbReference type="Proteomes" id="UP001296706"/>
    </source>
</evidence>
<dbReference type="SUPFAM" id="SSF47729">
    <property type="entry name" value="IHF-like DNA-binding proteins"/>
    <property type="match status" value="1"/>
</dbReference>
<dbReference type="InterPro" id="IPR000119">
    <property type="entry name" value="Hist_DNA-bd"/>
</dbReference>
<feature type="region of interest" description="Disordered" evidence="4">
    <location>
        <begin position="94"/>
        <end position="166"/>
    </location>
</feature>
<evidence type="ECO:0000256" key="3">
    <source>
        <dbReference type="RuleBase" id="RU003939"/>
    </source>
</evidence>
<reference evidence="5 6" key="1">
    <citation type="submission" date="2020-04" db="EMBL/GenBank/DDBJ databases">
        <authorList>
            <person name="Klaysubun C."/>
            <person name="Duangmal K."/>
            <person name="Lipun K."/>
        </authorList>
    </citation>
    <scope>NUCLEOTIDE SEQUENCE [LARGE SCALE GENOMIC DNA]</scope>
    <source>
        <strain evidence="5 6">JCM 11839</strain>
    </source>
</reference>
<accession>A0ABX1R916</accession>
<dbReference type="EMBL" id="JAAXKY010000014">
    <property type="protein sequence ID" value="NMH76877.1"/>
    <property type="molecule type" value="Genomic_DNA"/>
</dbReference>
<dbReference type="GO" id="GO:0003677">
    <property type="term" value="F:DNA binding"/>
    <property type="evidence" value="ECO:0007669"/>
    <property type="project" value="UniProtKB-KW"/>
</dbReference>
<organism evidence="5 6">
    <name type="scientific">Pseudonocardia xinjiangensis</name>
    <dbReference type="NCBI Taxonomy" id="75289"/>
    <lineage>
        <taxon>Bacteria</taxon>
        <taxon>Bacillati</taxon>
        <taxon>Actinomycetota</taxon>
        <taxon>Actinomycetes</taxon>
        <taxon>Pseudonocardiales</taxon>
        <taxon>Pseudonocardiaceae</taxon>
        <taxon>Pseudonocardia</taxon>
    </lineage>
</organism>
<dbReference type="PANTHER" id="PTHR33175">
    <property type="entry name" value="DNA-BINDING PROTEIN HU"/>
    <property type="match status" value="1"/>
</dbReference>
<comment type="similarity">
    <text evidence="3">Belongs to the bacterial histone-like protein family.</text>
</comment>
<dbReference type="PRINTS" id="PR01727">
    <property type="entry name" value="DNABINDINGHU"/>
</dbReference>
<evidence type="ECO:0000256" key="4">
    <source>
        <dbReference type="SAM" id="MobiDB-lite"/>
    </source>
</evidence>
<protein>
    <submittedName>
        <fullName evidence="5">DNA-binding protein</fullName>
    </submittedName>
</protein>
<gene>
    <name evidence="5" type="ORF">HF577_07160</name>
</gene>
<dbReference type="SMART" id="SM00411">
    <property type="entry name" value="BHL"/>
    <property type="match status" value="1"/>
</dbReference>
<dbReference type="InterPro" id="IPR010992">
    <property type="entry name" value="IHF-like_DNA-bd_dom_sf"/>
</dbReference>
<name>A0ABX1R916_9PSEU</name>
<feature type="compositionally biased region" description="Low complexity" evidence="4">
    <location>
        <begin position="94"/>
        <end position="129"/>
    </location>
</feature>
<evidence type="ECO:0000256" key="2">
    <source>
        <dbReference type="ARBA" id="ARBA00023125"/>
    </source>
</evidence>
<dbReference type="PROSITE" id="PS00045">
    <property type="entry name" value="HISTONE_LIKE"/>
    <property type="match status" value="1"/>
</dbReference>
<dbReference type="InterPro" id="IPR020816">
    <property type="entry name" value="Histone-like_DNA-bd_CS"/>
</dbReference>
<keyword evidence="6" id="KW-1185">Reference proteome</keyword>
<evidence type="ECO:0000313" key="5">
    <source>
        <dbReference type="EMBL" id="NMH76877.1"/>
    </source>
</evidence>